<dbReference type="Pfam" id="PF00085">
    <property type="entry name" value="Thioredoxin"/>
    <property type="match status" value="1"/>
</dbReference>
<protein>
    <submittedName>
        <fullName evidence="5">Tetratricopeptide repeat protein</fullName>
    </submittedName>
</protein>
<dbReference type="GO" id="GO:0015035">
    <property type="term" value="F:protein-disulfide reductase activity"/>
    <property type="evidence" value="ECO:0007669"/>
    <property type="project" value="TreeGrafter"/>
</dbReference>
<evidence type="ECO:0000256" key="1">
    <source>
        <dbReference type="ARBA" id="ARBA00008987"/>
    </source>
</evidence>
<dbReference type="Gene3D" id="1.25.40.10">
    <property type="entry name" value="Tetratricopeptide repeat domain"/>
    <property type="match status" value="1"/>
</dbReference>
<dbReference type="PANTHER" id="PTHR45663:SF11">
    <property type="entry name" value="GEO12009P1"/>
    <property type="match status" value="1"/>
</dbReference>
<dbReference type="EMBL" id="DXBY01000006">
    <property type="protein sequence ID" value="HIZ34164.1"/>
    <property type="molecule type" value="Genomic_DNA"/>
</dbReference>
<dbReference type="Gene3D" id="3.40.30.10">
    <property type="entry name" value="Glutaredoxin"/>
    <property type="match status" value="1"/>
</dbReference>
<reference evidence="5" key="1">
    <citation type="journal article" date="2021" name="PeerJ">
        <title>Extensive microbial diversity within the chicken gut microbiome revealed by metagenomics and culture.</title>
        <authorList>
            <person name="Gilroy R."/>
            <person name="Ravi A."/>
            <person name="Getino M."/>
            <person name="Pursley I."/>
            <person name="Horton D.L."/>
            <person name="Alikhan N.F."/>
            <person name="Baker D."/>
            <person name="Gharbi K."/>
            <person name="Hall N."/>
            <person name="Watson M."/>
            <person name="Adriaenssens E.M."/>
            <person name="Foster-Nyarko E."/>
            <person name="Jarju S."/>
            <person name="Secka A."/>
            <person name="Antonio M."/>
            <person name="Oren A."/>
            <person name="Chaudhuri R.R."/>
            <person name="La Ragione R."/>
            <person name="Hildebrand F."/>
            <person name="Pallen M.J."/>
        </authorList>
    </citation>
    <scope>NUCLEOTIDE SEQUENCE</scope>
    <source>
        <strain evidence="5">ChiGjej4B4-7305</strain>
    </source>
</reference>
<comment type="caution">
    <text evidence="5">The sequence shown here is derived from an EMBL/GenBank/DDBJ whole genome shotgun (WGS) entry which is preliminary data.</text>
</comment>
<sequence>MSQQPPPSINLHGAVDLSALAAPPPPPPSADTPDGLVLDVTEETFNDVVEQSNQVPVLVLLWQVGEGQSIQLNTTLQTLVTEQAGKFVLARIDVAANPRLAQVFQVQAVPAALAVIKGQPVPLFQGAPALEQVRPVLDQLLQLAQEHGVTGTVDTGQEPGADEEEPAQPPLPPHIQAAYDAIEADDLDGAAAAFQQAINENPADAEAAAGLAQVQLLQRIGGLDPAQVLQRATEAPAGDLDAQLPAADLEVAGGRLSEGYARLLQAIRVTAGADKEQARVRLLELFRLAPDDAPEVVKARRDLAIALY</sequence>
<comment type="similarity">
    <text evidence="1">Belongs to the thioredoxin family.</text>
</comment>
<dbReference type="PROSITE" id="PS51352">
    <property type="entry name" value="THIOREDOXIN_2"/>
    <property type="match status" value="1"/>
</dbReference>
<evidence type="ECO:0000259" key="4">
    <source>
        <dbReference type="PROSITE" id="PS51352"/>
    </source>
</evidence>
<dbReference type="InterPro" id="IPR013766">
    <property type="entry name" value="Thioredoxin_domain"/>
</dbReference>
<feature type="domain" description="Thioredoxin" evidence="4">
    <location>
        <begin position="19"/>
        <end position="142"/>
    </location>
</feature>
<dbReference type="Proteomes" id="UP000824037">
    <property type="component" value="Unassembled WGS sequence"/>
</dbReference>
<name>A0A9D2J3B6_9MICO</name>
<dbReference type="InterPro" id="IPR011990">
    <property type="entry name" value="TPR-like_helical_dom_sf"/>
</dbReference>
<evidence type="ECO:0000256" key="3">
    <source>
        <dbReference type="SAM" id="MobiDB-lite"/>
    </source>
</evidence>
<keyword evidence="2" id="KW-0676">Redox-active center</keyword>
<dbReference type="GO" id="GO:0006950">
    <property type="term" value="P:response to stress"/>
    <property type="evidence" value="ECO:0007669"/>
    <property type="project" value="UniProtKB-ARBA"/>
</dbReference>
<dbReference type="CDD" id="cd02956">
    <property type="entry name" value="ybbN"/>
    <property type="match status" value="1"/>
</dbReference>
<dbReference type="Pfam" id="PF14561">
    <property type="entry name" value="TPR_20"/>
    <property type="match status" value="1"/>
</dbReference>
<evidence type="ECO:0000313" key="5">
    <source>
        <dbReference type="EMBL" id="HIZ34164.1"/>
    </source>
</evidence>
<proteinExistence type="inferred from homology"/>
<dbReference type="PANTHER" id="PTHR45663">
    <property type="entry name" value="GEO12009P1"/>
    <property type="match status" value="1"/>
</dbReference>
<dbReference type="GO" id="GO:0005737">
    <property type="term" value="C:cytoplasm"/>
    <property type="evidence" value="ECO:0007669"/>
    <property type="project" value="TreeGrafter"/>
</dbReference>
<dbReference type="AlphaFoldDB" id="A0A9D2J3B6"/>
<evidence type="ECO:0000313" key="6">
    <source>
        <dbReference type="Proteomes" id="UP000824037"/>
    </source>
</evidence>
<reference evidence="5" key="2">
    <citation type="submission" date="2021-04" db="EMBL/GenBank/DDBJ databases">
        <authorList>
            <person name="Gilroy R."/>
        </authorList>
    </citation>
    <scope>NUCLEOTIDE SEQUENCE</scope>
    <source>
        <strain evidence="5">ChiGjej4B4-7305</strain>
    </source>
</reference>
<gene>
    <name evidence="5" type="ORF">H9815_00160</name>
</gene>
<organism evidence="5 6">
    <name type="scientific">Candidatus Ruania gallistercoris</name>
    <dbReference type="NCBI Taxonomy" id="2838746"/>
    <lineage>
        <taxon>Bacteria</taxon>
        <taxon>Bacillati</taxon>
        <taxon>Actinomycetota</taxon>
        <taxon>Actinomycetes</taxon>
        <taxon>Micrococcales</taxon>
        <taxon>Ruaniaceae</taxon>
        <taxon>Ruania</taxon>
    </lineage>
</organism>
<dbReference type="SUPFAM" id="SSF52833">
    <property type="entry name" value="Thioredoxin-like"/>
    <property type="match status" value="1"/>
</dbReference>
<dbReference type="InterPro" id="IPR036249">
    <property type="entry name" value="Thioredoxin-like_sf"/>
</dbReference>
<accession>A0A9D2J3B6</accession>
<evidence type="ECO:0000256" key="2">
    <source>
        <dbReference type="ARBA" id="ARBA00023284"/>
    </source>
</evidence>
<feature type="region of interest" description="Disordered" evidence="3">
    <location>
        <begin position="1"/>
        <end position="34"/>
    </location>
</feature>